<dbReference type="AlphaFoldDB" id="A0A402BDZ7"/>
<dbReference type="RefSeq" id="WP_126629823.1">
    <property type="nucleotide sequence ID" value="NZ_BIFT01000002.1"/>
</dbReference>
<dbReference type="InterPro" id="IPR010496">
    <property type="entry name" value="AL/BT2_dom"/>
</dbReference>
<evidence type="ECO:0000256" key="1">
    <source>
        <dbReference type="SAM" id="Phobius"/>
    </source>
</evidence>
<dbReference type="InterPro" id="IPR036278">
    <property type="entry name" value="Sialidase_sf"/>
</dbReference>
<evidence type="ECO:0000313" key="3">
    <source>
        <dbReference type="EMBL" id="GCE29585.1"/>
    </source>
</evidence>
<keyword evidence="1" id="KW-1133">Transmembrane helix</keyword>
<dbReference type="Proteomes" id="UP000287171">
    <property type="component" value="Unassembled WGS sequence"/>
</dbReference>
<dbReference type="CDD" id="cd15482">
    <property type="entry name" value="Sialidase_non-viral"/>
    <property type="match status" value="1"/>
</dbReference>
<evidence type="ECO:0000259" key="2">
    <source>
        <dbReference type="Pfam" id="PF06439"/>
    </source>
</evidence>
<sequence>MFTRQRILCKAALKHVRRTFTLTSILFIIFSLCIIDTARVYANTGGTVVYTPTSSNESIAYARVLRLQHSGSANGTLLSTFEHWTTDGSPASFIIEQSTNDGQSWQQIATVGDGETGGDHPWSHMWQPALFEFPQTLGSYSAGTLLLVGNVVNLDASFTHFESWRSTDHGVHWSYVSTFQTGGAVGNPQGSGIWEPNLQLDKNGNLICYFSDERQASRYSQLLGHIVSTDGGDSWGSETLDVASANQSDRPGMVTVVKLPNSTYIMSFEMCGYVNCEVHIKKSSDGDTWGSDPADLGTRVQTSDGRSFGHSPYMVWSPAGGSNGELILAAQREYYTSNNGTTPEDYRALMINTNLGNGDWSWMPAPAVPANTSSNCNTNYSPGLAVSLDGTTVQLVTPSSIGSSGTCEIRSGSSNAAIIPYRDPFGGGTDAGWNTYQGIWSVSNGIYTEQSSSTNGDKSLTGSTGWTDYTLRGDVELTDSNNAGFMVRVSNPSNGADAQSGYFVGLDNNNGQLLLGKQNDAWSTLQSVAVDGGVSLNTWYHVTIKASGCTFTVSAQPDGGSTTSFSYTDSNCFMSGQVGVRTWNTSRAAWKNISVSSI</sequence>
<dbReference type="PANTHER" id="PTHR38792:SF3">
    <property type="entry name" value="BNR_ASP-BOX REPEAT DOMAIN PROTEIN (AFU_ORTHOLOGUE AFUA_7G06430)-RELATED"/>
    <property type="match status" value="1"/>
</dbReference>
<keyword evidence="4" id="KW-1185">Reference proteome</keyword>
<dbReference type="Pfam" id="PF06439">
    <property type="entry name" value="3keto-disac_hyd"/>
    <property type="match status" value="1"/>
</dbReference>
<organism evidence="3 4">
    <name type="scientific">Dictyobacter alpinus</name>
    <dbReference type="NCBI Taxonomy" id="2014873"/>
    <lineage>
        <taxon>Bacteria</taxon>
        <taxon>Bacillati</taxon>
        <taxon>Chloroflexota</taxon>
        <taxon>Ktedonobacteria</taxon>
        <taxon>Ktedonobacterales</taxon>
        <taxon>Dictyobacteraceae</taxon>
        <taxon>Dictyobacter</taxon>
    </lineage>
</organism>
<keyword evidence="1" id="KW-0812">Transmembrane</keyword>
<dbReference type="Gene3D" id="2.120.10.10">
    <property type="match status" value="1"/>
</dbReference>
<protein>
    <recommendedName>
        <fullName evidence="2">3-keto-alpha-glucoside-1,2-lyase/3-keto-2-hydroxy-glucal hydratase domain-containing protein</fullName>
    </recommendedName>
</protein>
<reference evidence="4" key="1">
    <citation type="submission" date="2018-12" db="EMBL/GenBank/DDBJ databases">
        <title>Tengunoibacter tsumagoiensis gen. nov., sp. nov., Dictyobacter kobayashii sp. nov., D. alpinus sp. nov., and D. joshuensis sp. nov. and description of Dictyobacteraceae fam. nov. within the order Ktedonobacterales isolated from Tengu-no-mugimeshi.</title>
        <authorList>
            <person name="Wang C.M."/>
            <person name="Zheng Y."/>
            <person name="Sakai Y."/>
            <person name="Toyoda A."/>
            <person name="Minakuchi Y."/>
            <person name="Abe K."/>
            <person name="Yokota A."/>
            <person name="Yabe S."/>
        </authorList>
    </citation>
    <scope>NUCLEOTIDE SEQUENCE [LARGE SCALE GENOMIC DNA]</scope>
    <source>
        <strain evidence="4">Uno16</strain>
    </source>
</reference>
<gene>
    <name evidence="3" type="ORF">KDA_50690</name>
</gene>
<keyword evidence="1" id="KW-0472">Membrane</keyword>
<dbReference type="PANTHER" id="PTHR38792">
    <property type="entry name" value="BNR/ASP-BOX REPEAT DOMAIN PROTEIN (AFU_ORTHOLOGUE AFUA_7G06430)-RELATED"/>
    <property type="match status" value="1"/>
</dbReference>
<dbReference type="EMBL" id="BIFT01000002">
    <property type="protein sequence ID" value="GCE29585.1"/>
    <property type="molecule type" value="Genomic_DNA"/>
</dbReference>
<dbReference type="OrthoDB" id="9757809at2"/>
<evidence type="ECO:0000313" key="4">
    <source>
        <dbReference type="Proteomes" id="UP000287171"/>
    </source>
</evidence>
<dbReference type="Gene3D" id="2.60.120.560">
    <property type="entry name" value="Exo-inulinase, domain 1"/>
    <property type="match status" value="1"/>
</dbReference>
<dbReference type="GO" id="GO:0016787">
    <property type="term" value="F:hydrolase activity"/>
    <property type="evidence" value="ECO:0007669"/>
    <property type="project" value="InterPro"/>
</dbReference>
<proteinExistence type="predicted"/>
<dbReference type="SUPFAM" id="SSF50939">
    <property type="entry name" value="Sialidases"/>
    <property type="match status" value="1"/>
</dbReference>
<accession>A0A402BDZ7</accession>
<feature type="domain" description="3-keto-alpha-glucoside-1,2-lyase/3-keto-2-hydroxy-glucal hydratase" evidence="2">
    <location>
        <begin position="425"/>
        <end position="595"/>
    </location>
</feature>
<comment type="caution">
    <text evidence="3">The sequence shown here is derived from an EMBL/GenBank/DDBJ whole genome shotgun (WGS) entry which is preliminary data.</text>
</comment>
<name>A0A402BDZ7_9CHLR</name>
<feature type="transmembrane region" description="Helical" evidence="1">
    <location>
        <begin position="20"/>
        <end position="42"/>
    </location>
</feature>